<dbReference type="EMBL" id="BAAAVI010000054">
    <property type="protein sequence ID" value="GAA2894746.1"/>
    <property type="molecule type" value="Genomic_DNA"/>
</dbReference>
<dbReference type="SUPFAM" id="SSF55729">
    <property type="entry name" value="Acyl-CoA N-acyltransferases (Nat)"/>
    <property type="match status" value="1"/>
</dbReference>
<comment type="caution">
    <text evidence="1">The sequence shown here is derived from an EMBL/GenBank/DDBJ whole genome shotgun (WGS) entry which is preliminary data.</text>
</comment>
<dbReference type="InterPro" id="IPR016181">
    <property type="entry name" value="Acyl_CoA_acyltransferase"/>
</dbReference>
<keyword evidence="2" id="KW-1185">Reference proteome</keyword>
<evidence type="ECO:0000313" key="2">
    <source>
        <dbReference type="Proteomes" id="UP001500831"/>
    </source>
</evidence>
<sequence length="269" mass="29515">MNAPGTGHPSPYHFREDRRYEPEDVSAFGLLPADNGTRFTVLLAGPFGPLPDACRRLESVVFSETYGDHRDLLAAEYAAHEESSTFLAVVDRRQGRLAACIRLLSGVRPGDLITVRAVLGDAATDDDIRAHHEGFRATKCWDLRLLAVTPGYRGRTYGSPDVPGDLTPYTGVGMMLYHAAYALARHRGIEHCVTMIDQHAHRVIRAIGMPMEPFCGRPPRPYQGSAQAYPSYIHVPSVPVVMCEKAPAAKRVMCDGEGLRGLCGFPELD</sequence>
<evidence type="ECO:0000313" key="1">
    <source>
        <dbReference type="EMBL" id="GAA2894746.1"/>
    </source>
</evidence>
<proteinExistence type="predicted"/>
<protein>
    <recommendedName>
        <fullName evidence="3">GNAT family N-acetyltransferase</fullName>
    </recommendedName>
</protein>
<organism evidence="1 2">
    <name type="scientific">Streptosporangium fragile</name>
    <dbReference type="NCBI Taxonomy" id="46186"/>
    <lineage>
        <taxon>Bacteria</taxon>
        <taxon>Bacillati</taxon>
        <taxon>Actinomycetota</taxon>
        <taxon>Actinomycetes</taxon>
        <taxon>Streptosporangiales</taxon>
        <taxon>Streptosporangiaceae</taxon>
        <taxon>Streptosporangium</taxon>
    </lineage>
</organism>
<dbReference type="Proteomes" id="UP001500831">
    <property type="component" value="Unassembled WGS sequence"/>
</dbReference>
<dbReference type="RefSeq" id="WP_344978479.1">
    <property type="nucleotide sequence ID" value="NZ_BAAAVI010000054.1"/>
</dbReference>
<accession>A0ABP6IN67</accession>
<evidence type="ECO:0008006" key="3">
    <source>
        <dbReference type="Google" id="ProtNLM"/>
    </source>
</evidence>
<name>A0ABP6IN67_9ACTN</name>
<reference evidence="2" key="1">
    <citation type="journal article" date="2019" name="Int. J. Syst. Evol. Microbiol.">
        <title>The Global Catalogue of Microorganisms (GCM) 10K type strain sequencing project: providing services to taxonomists for standard genome sequencing and annotation.</title>
        <authorList>
            <consortium name="The Broad Institute Genomics Platform"/>
            <consortium name="The Broad Institute Genome Sequencing Center for Infectious Disease"/>
            <person name="Wu L."/>
            <person name="Ma J."/>
        </authorList>
    </citation>
    <scope>NUCLEOTIDE SEQUENCE [LARGE SCALE GENOMIC DNA]</scope>
    <source>
        <strain evidence="2">JCM 6242</strain>
    </source>
</reference>
<gene>
    <name evidence="1" type="ORF">GCM10010517_59450</name>
</gene>
<dbReference type="Gene3D" id="3.40.630.30">
    <property type="match status" value="1"/>
</dbReference>